<dbReference type="PROSITE" id="PS50026">
    <property type="entry name" value="EGF_3"/>
    <property type="match status" value="3"/>
</dbReference>
<dbReference type="Pfam" id="PF00058">
    <property type="entry name" value="Ldl_recept_b"/>
    <property type="match status" value="1"/>
</dbReference>
<dbReference type="Gene3D" id="3.80.10.10">
    <property type="entry name" value="Ribonuclease Inhibitor"/>
    <property type="match status" value="1"/>
</dbReference>
<evidence type="ECO:0000256" key="11">
    <source>
        <dbReference type="SAM" id="MobiDB-lite"/>
    </source>
</evidence>
<dbReference type="InterPro" id="IPR000033">
    <property type="entry name" value="LDLR_classB_rpt"/>
</dbReference>
<evidence type="ECO:0000256" key="5">
    <source>
        <dbReference type="ARBA" id="ARBA00022902"/>
    </source>
</evidence>
<evidence type="ECO:0000256" key="10">
    <source>
        <dbReference type="PROSITE-ProRule" id="PRU00461"/>
    </source>
</evidence>
<evidence type="ECO:0000256" key="1">
    <source>
        <dbReference type="ARBA" id="ARBA00022536"/>
    </source>
</evidence>
<keyword evidence="16" id="KW-1185">Reference proteome</keyword>
<feature type="disulfide bond" evidence="9">
    <location>
        <begin position="1223"/>
        <end position="1232"/>
    </location>
</feature>
<feature type="repeat" description="LDL-receptor class B" evidence="10">
    <location>
        <begin position="928"/>
        <end position="971"/>
    </location>
</feature>
<dbReference type="GO" id="GO:0007399">
    <property type="term" value="P:nervous system development"/>
    <property type="evidence" value="ECO:0007669"/>
    <property type="project" value="UniProtKB-KW"/>
</dbReference>
<dbReference type="GO" id="GO:0005886">
    <property type="term" value="C:plasma membrane"/>
    <property type="evidence" value="ECO:0007669"/>
    <property type="project" value="TreeGrafter"/>
</dbReference>
<evidence type="ECO:0000256" key="4">
    <source>
        <dbReference type="ARBA" id="ARBA00022737"/>
    </source>
</evidence>
<dbReference type="GO" id="GO:0017147">
    <property type="term" value="F:Wnt-protein binding"/>
    <property type="evidence" value="ECO:0007669"/>
    <property type="project" value="TreeGrafter"/>
</dbReference>
<evidence type="ECO:0000256" key="12">
    <source>
        <dbReference type="SAM" id="SignalP"/>
    </source>
</evidence>
<dbReference type="PROSITE" id="PS50853">
    <property type="entry name" value="FN3"/>
    <property type="match status" value="1"/>
</dbReference>
<comment type="caution">
    <text evidence="15">The sequence shown here is derived from an EMBL/GenBank/DDBJ whole genome shotgun (WGS) entry which is preliminary data.</text>
</comment>
<dbReference type="Gene3D" id="2.10.25.10">
    <property type="entry name" value="Laminin"/>
    <property type="match status" value="3"/>
</dbReference>
<dbReference type="InterPro" id="IPR050778">
    <property type="entry name" value="Cueball_EGF_LRP_Nidogen"/>
</dbReference>
<evidence type="ECO:0000313" key="16">
    <source>
        <dbReference type="Proteomes" id="UP001460270"/>
    </source>
</evidence>
<dbReference type="Pfam" id="PF14670">
    <property type="entry name" value="FXa_inhibition"/>
    <property type="match status" value="1"/>
</dbReference>
<dbReference type="InterPro" id="IPR000742">
    <property type="entry name" value="EGF"/>
</dbReference>
<evidence type="ECO:0000256" key="2">
    <source>
        <dbReference type="ARBA" id="ARBA00022614"/>
    </source>
</evidence>
<dbReference type="InterPro" id="IPR001611">
    <property type="entry name" value="Leu-rich_rpt"/>
</dbReference>
<dbReference type="FunFam" id="2.10.25.10:FF:000010">
    <property type="entry name" value="Pro-epidermal growth factor"/>
    <property type="match status" value="1"/>
</dbReference>
<dbReference type="InterPro" id="IPR003961">
    <property type="entry name" value="FN3_dom"/>
</dbReference>
<keyword evidence="6 9" id="KW-1015">Disulfide bond</keyword>
<dbReference type="InterPro" id="IPR003591">
    <property type="entry name" value="Leu-rich_rpt_typical-subtyp"/>
</dbReference>
<feature type="repeat" description="LDL-receptor class B" evidence="10">
    <location>
        <begin position="972"/>
        <end position="1014"/>
    </location>
</feature>
<dbReference type="SUPFAM" id="SSF49265">
    <property type="entry name" value="Fibronectin type III"/>
    <property type="match status" value="1"/>
</dbReference>
<dbReference type="SMART" id="SM00181">
    <property type="entry name" value="EGF"/>
    <property type="match status" value="5"/>
</dbReference>
<name>A0AAW0PAM0_9GOBI</name>
<dbReference type="SMART" id="SM00179">
    <property type="entry name" value="EGF_CA"/>
    <property type="match status" value="3"/>
</dbReference>
<dbReference type="PROSITE" id="PS00022">
    <property type="entry name" value="EGF_1"/>
    <property type="match status" value="1"/>
</dbReference>
<feature type="region of interest" description="Disordered" evidence="11">
    <location>
        <begin position="1104"/>
        <end position="1124"/>
    </location>
</feature>
<keyword evidence="7" id="KW-0325">Glycoprotein</keyword>
<gene>
    <name evidence="15" type="ORF">WMY93_009121</name>
</gene>
<dbReference type="PROSITE" id="PS51120">
    <property type="entry name" value="LDLRB"/>
    <property type="match status" value="3"/>
</dbReference>
<feature type="domain" description="EGF-like" evidence="13">
    <location>
        <begin position="767"/>
        <end position="807"/>
    </location>
</feature>
<evidence type="ECO:0000256" key="8">
    <source>
        <dbReference type="ARBA" id="ARBA00023319"/>
    </source>
</evidence>
<dbReference type="GO" id="GO:0008284">
    <property type="term" value="P:positive regulation of cell population proliferation"/>
    <property type="evidence" value="ECO:0007669"/>
    <property type="project" value="TreeGrafter"/>
</dbReference>
<feature type="region of interest" description="Disordered" evidence="11">
    <location>
        <begin position="1250"/>
        <end position="1284"/>
    </location>
</feature>
<feature type="compositionally biased region" description="Basic and acidic residues" evidence="11">
    <location>
        <begin position="1250"/>
        <end position="1264"/>
    </location>
</feature>
<dbReference type="FunFam" id="3.80.10.10:FF:000058">
    <property type="entry name" value="immunoglobulin superfamily containing leucine-rich repeat protein 2"/>
    <property type="match status" value="1"/>
</dbReference>
<dbReference type="CDD" id="cd00054">
    <property type="entry name" value="EGF_CA"/>
    <property type="match status" value="1"/>
</dbReference>
<accession>A0AAW0PAM0</accession>
<dbReference type="FunFam" id="2.120.10.30:FF:000241">
    <property type="entry name" value="Low-density lipoprotein receptor-related protein 6"/>
    <property type="match status" value="1"/>
</dbReference>
<dbReference type="EMBL" id="JBBPFD010000006">
    <property type="protein sequence ID" value="KAK7922219.1"/>
    <property type="molecule type" value="Genomic_DNA"/>
</dbReference>
<dbReference type="PROSITE" id="PS00010">
    <property type="entry name" value="ASX_HYDROXYL"/>
    <property type="match status" value="1"/>
</dbReference>
<feature type="region of interest" description="Disordered" evidence="11">
    <location>
        <begin position="302"/>
        <end position="330"/>
    </location>
</feature>
<feature type="domain" description="Fibronectin type-III" evidence="14">
    <location>
        <begin position="329"/>
        <end position="421"/>
    </location>
</feature>
<dbReference type="CDD" id="cd00053">
    <property type="entry name" value="EGF"/>
    <property type="match status" value="1"/>
</dbReference>
<dbReference type="InterPro" id="IPR000152">
    <property type="entry name" value="EGF-type_Asp/Asn_hydroxyl_site"/>
</dbReference>
<feature type="domain" description="EGF-like" evidence="13">
    <location>
        <begin position="1130"/>
        <end position="1169"/>
    </location>
</feature>
<keyword evidence="4" id="KW-0677">Repeat</keyword>
<dbReference type="CDD" id="cd00063">
    <property type="entry name" value="FN3"/>
    <property type="match status" value="1"/>
</dbReference>
<dbReference type="PANTHER" id="PTHR46513:SF5">
    <property type="entry name" value="PRO-EPIDERMAL GROWTH FACTOR"/>
    <property type="match status" value="1"/>
</dbReference>
<evidence type="ECO:0000256" key="9">
    <source>
        <dbReference type="PROSITE-ProRule" id="PRU00076"/>
    </source>
</evidence>
<feature type="compositionally biased region" description="Basic and acidic residues" evidence="11">
    <location>
        <begin position="315"/>
        <end position="326"/>
    </location>
</feature>
<dbReference type="InterPro" id="IPR001881">
    <property type="entry name" value="EGF-like_Ca-bd_dom"/>
</dbReference>
<reference evidence="16" key="1">
    <citation type="submission" date="2024-04" db="EMBL/GenBank/DDBJ databases">
        <title>Salinicola lusitanus LLJ914,a marine bacterium isolated from the Okinawa Trough.</title>
        <authorList>
            <person name="Li J."/>
        </authorList>
    </citation>
    <scope>NUCLEOTIDE SEQUENCE [LARGE SCALE GENOMIC DNA]</scope>
</reference>
<feature type="domain" description="EGF-like" evidence="13">
    <location>
        <begin position="1192"/>
        <end position="1233"/>
    </location>
</feature>
<feature type="compositionally biased region" description="Low complexity" evidence="11">
    <location>
        <begin position="1105"/>
        <end position="1124"/>
    </location>
</feature>
<feature type="chain" id="PRO_5043530556" evidence="12">
    <location>
        <begin position="20"/>
        <end position="1374"/>
    </location>
</feature>
<feature type="repeat" description="LDL-receptor class B" evidence="10">
    <location>
        <begin position="583"/>
        <end position="624"/>
    </location>
</feature>
<dbReference type="SMART" id="SM00135">
    <property type="entry name" value="LY"/>
    <property type="match status" value="5"/>
</dbReference>
<evidence type="ECO:0000259" key="14">
    <source>
        <dbReference type="PROSITE" id="PS50853"/>
    </source>
</evidence>
<dbReference type="SMART" id="SM00060">
    <property type="entry name" value="FN3"/>
    <property type="match status" value="1"/>
</dbReference>
<keyword evidence="1 9" id="KW-0245">EGF-like domain</keyword>
<dbReference type="GO" id="GO:0008083">
    <property type="term" value="F:growth factor activity"/>
    <property type="evidence" value="ECO:0007669"/>
    <property type="project" value="TreeGrafter"/>
</dbReference>
<dbReference type="SUPFAM" id="SSF63825">
    <property type="entry name" value="YWTD domain"/>
    <property type="match status" value="2"/>
</dbReference>
<feature type="disulfide bond" evidence="9">
    <location>
        <begin position="1204"/>
        <end position="1221"/>
    </location>
</feature>
<dbReference type="Pfam" id="PF12947">
    <property type="entry name" value="EGF_3"/>
    <property type="match status" value="1"/>
</dbReference>
<evidence type="ECO:0000259" key="13">
    <source>
        <dbReference type="PROSITE" id="PS50026"/>
    </source>
</evidence>
<dbReference type="Gene3D" id="2.60.40.10">
    <property type="entry name" value="Immunoglobulins"/>
    <property type="match status" value="1"/>
</dbReference>
<dbReference type="PANTHER" id="PTHR46513">
    <property type="entry name" value="VITELLOGENIN RECEPTOR-LIKE PROTEIN-RELATED-RELATED"/>
    <property type="match status" value="1"/>
</dbReference>
<dbReference type="Gene3D" id="2.120.10.30">
    <property type="entry name" value="TolB, C-terminal domain"/>
    <property type="match status" value="2"/>
</dbReference>
<protein>
    <submittedName>
        <fullName evidence="15">Uncharacterized protein</fullName>
    </submittedName>
</protein>
<evidence type="ECO:0000313" key="15">
    <source>
        <dbReference type="EMBL" id="KAK7922219.1"/>
    </source>
</evidence>
<comment type="caution">
    <text evidence="9">Lacks conserved residue(s) required for the propagation of feature annotation.</text>
</comment>
<dbReference type="SMART" id="SM00369">
    <property type="entry name" value="LRR_TYP"/>
    <property type="match status" value="3"/>
</dbReference>
<keyword evidence="3 12" id="KW-0732">Signal</keyword>
<dbReference type="Pfam" id="PF13855">
    <property type="entry name" value="LRR_8"/>
    <property type="match status" value="1"/>
</dbReference>
<dbReference type="PROSITE" id="PS01186">
    <property type="entry name" value="EGF_2"/>
    <property type="match status" value="3"/>
</dbReference>
<dbReference type="GO" id="GO:0060070">
    <property type="term" value="P:canonical Wnt signaling pathway"/>
    <property type="evidence" value="ECO:0007669"/>
    <property type="project" value="TreeGrafter"/>
</dbReference>
<dbReference type="GO" id="GO:0007173">
    <property type="term" value="P:epidermal growth factor receptor signaling pathway"/>
    <property type="evidence" value="ECO:0007669"/>
    <property type="project" value="TreeGrafter"/>
</dbReference>
<dbReference type="GO" id="GO:0042813">
    <property type="term" value="F:Wnt receptor activity"/>
    <property type="evidence" value="ECO:0007669"/>
    <property type="project" value="TreeGrafter"/>
</dbReference>
<dbReference type="FunFam" id="2.10.25.10:FF:000219">
    <property type="entry name" value="Pro-epidermal growth factor"/>
    <property type="match status" value="1"/>
</dbReference>
<keyword evidence="5" id="KW-0524">Neurogenesis</keyword>
<dbReference type="GO" id="GO:0043410">
    <property type="term" value="P:positive regulation of MAPK cascade"/>
    <property type="evidence" value="ECO:0007669"/>
    <property type="project" value="TreeGrafter"/>
</dbReference>
<sequence>MRCAVYLHVLVCLSAVARGFCPSQCTCVFHGRTDGTGSRSVLCNDPDMSDIPVNVPVDTVKLRVEKTAVRRIPTEAFYYLVDLRYLWITYNSISSVDMASFYNLKVLHELRLDGNQISLFPWESLKEMPSLRTLDLHNNRLTTVPSEAISYLVNITYLDLNKLSTLPSDLMDIWPPFSKAPVSNSSQKIVLGLQDNPWFCDCKISKLIELSKMADSPVVLMDLFLTCTAPENLAGVLFQRAELENCVKPSVMTSATKITSPLGSNVVLRCDATASPHQHCPGSDPTELLSTTQYHCTERLAQAGQNQTRGNGKRLAADQKSSKQDPSKAVTDLQVVEETADSAVLLWTGDGLPGDTPLTVVYSPYGEEDSKQTLETSAGSGKELLQGLSPGMRYSVCLVAKGSVSGKDPCVDFYTLNTVDDSGQNQLFMIISGIACALILPLIALLLYKILALYCKGQQTPIDEEELEKESYVKFETISMKHRTLNSHPTELKEQQLHGSTAFSHLWPRQSDRQNGPGRQKAEAAGVRCGFFSRTRLRLRRGNRVLGRQTLGVIYKALPSSRKQKVFSSDKHISGLAVDWIWKHVYWSSREKGKIRRVDTNGKNQTVILRHLSQPSSVAVDPTKRFLFWLTDGPSSGIQRANLTGHVKTTILKIHGRLQALTVDYKDKRLFWLQSDQHHQRSAVGSCDYNGKVVHITDHQLRSFSLSISMFMNNLYYNDFESRSIKRVHKYGGESRKVNRKTLAKPPVGVKVVQKQPKEESAVRFSDVNECAHWNHGCSLGCENVPGSYFCTCPKGYTLLPDKKTCQEIVECDSGRQCGSGCLQVENSLVCVCPEGSVLQEDGQACTGPPPLLLVATLVDVRKLRPDGTGEEVLLSETRGESQHWTMTQSTRIQSTIESSLLTGQKRETFISYRLQKPKAIVVHALIRRLFWTDVGSRPVVESVSLDGSGRVLVASTNLVSPSGLCIDFPEERLWWCDSGTGLVESTRLDGSQRRLLSENQVGRAFGVAVWEELLWVSEQEHHQLRSFHKRTGKELQRLHSNMVQPANIMVLHPVAKPGADVCLHKNGGCAQLCESKHGEAVCSCLPSSVLSADGSSCLQRETHSSTTESVGSDSSTGTTSSLSDKMVADERECSWLHCDDNAQCVQTAEGSVCVCREGFTGDGHFGCSETAAATLPPVVSNMIPGQHNNNVAEKCPSSHESYCLYQGVCFYFPQMKSYACNCVPGYMGERCQFSDLEWWELQQAEENKRRNKSEDVCKKRPDDSMSETSGTVESMSDATSSSVPPFSLTADGVMLPVTICPRRAACPSCSSELGEPDDSGASAQHNPGYECSMLSAVAMETDLLSNCQSNLVSTFTTFKPQQLPQSPQPPAEL</sequence>
<evidence type="ECO:0000256" key="6">
    <source>
        <dbReference type="ARBA" id="ARBA00023157"/>
    </source>
</evidence>
<dbReference type="FunFam" id="2.120.10.30:FF:000036">
    <property type="entry name" value="Pro-epidermal growth factor"/>
    <property type="match status" value="1"/>
</dbReference>
<dbReference type="SUPFAM" id="SSF57184">
    <property type="entry name" value="Growth factor receptor domain"/>
    <property type="match status" value="1"/>
</dbReference>
<dbReference type="InterPro" id="IPR024731">
    <property type="entry name" value="NELL2-like_EGF"/>
</dbReference>
<evidence type="ECO:0000256" key="3">
    <source>
        <dbReference type="ARBA" id="ARBA00022729"/>
    </source>
</evidence>
<evidence type="ECO:0000256" key="7">
    <source>
        <dbReference type="ARBA" id="ARBA00023180"/>
    </source>
</evidence>
<dbReference type="PROSITE" id="PS51450">
    <property type="entry name" value="LRR"/>
    <property type="match status" value="1"/>
</dbReference>
<keyword evidence="2" id="KW-0433">Leucine-rich repeat</keyword>
<dbReference type="SUPFAM" id="SSF57196">
    <property type="entry name" value="EGF/Laminin"/>
    <property type="match status" value="1"/>
</dbReference>
<proteinExistence type="predicted"/>
<keyword evidence="8" id="KW-0393">Immunoglobulin domain</keyword>
<organism evidence="15 16">
    <name type="scientific">Mugilogobius chulae</name>
    <name type="common">yellowstripe goby</name>
    <dbReference type="NCBI Taxonomy" id="88201"/>
    <lineage>
        <taxon>Eukaryota</taxon>
        <taxon>Metazoa</taxon>
        <taxon>Chordata</taxon>
        <taxon>Craniata</taxon>
        <taxon>Vertebrata</taxon>
        <taxon>Euteleostomi</taxon>
        <taxon>Actinopterygii</taxon>
        <taxon>Neopterygii</taxon>
        <taxon>Teleostei</taxon>
        <taxon>Neoteleostei</taxon>
        <taxon>Acanthomorphata</taxon>
        <taxon>Gobiaria</taxon>
        <taxon>Gobiiformes</taxon>
        <taxon>Gobioidei</taxon>
        <taxon>Gobiidae</taxon>
        <taxon>Gobionellinae</taxon>
        <taxon>Mugilogobius</taxon>
    </lineage>
</organism>
<dbReference type="Proteomes" id="UP001460270">
    <property type="component" value="Unassembled WGS sequence"/>
</dbReference>
<dbReference type="SUPFAM" id="SSF52058">
    <property type="entry name" value="L domain-like"/>
    <property type="match status" value="1"/>
</dbReference>
<dbReference type="InterPro" id="IPR036116">
    <property type="entry name" value="FN3_sf"/>
</dbReference>
<dbReference type="GO" id="GO:0005509">
    <property type="term" value="F:calcium ion binding"/>
    <property type="evidence" value="ECO:0007669"/>
    <property type="project" value="InterPro"/>
</dbReference>
<feature type="compositionally biased region" description="Polar residues" evidence="11">
    <location>
        <begin position="1267"/>
        <end position="1284"/>
    </location>
</feature>
<dbReference type="InterPro" id="IPR013783">
    <property type="entry name" value="Ig-like_fold"/>
</dbReference>
<feature type="signal peptide" evidence="12">
    <location>
        <begin position="1"/>
        <end position="19"/>
    </location>
</feature>
<dbReference type="InterPro" id="IPR032675">
    <property type="entry name" value="LRR_dom_sf"/>
</dbReference>
<dbReference type="InterPro" id="IPR009030">
    <property type="entry name" value="Growth_fac_rcpt_cys_sf"/>
</dbReference>
<dbReference type="InterPro" id="IPR011042">
    <property type="entry name" value="6-blade_b-propeller_TolB-like"/>
</dbReference>